<keyword evidence="3" id="KW-0489">Methyltransferase</keyword>
<feature type="region of interest" description="Disordered" evidence="1">
    <location>
        <begin position="1"/>
        <end position="27"/>
    </location>
</feature>
<feature type="compositionally biased region" description="Pro residues" evidence="1">
    <location>
        <begin position="1"/>
        <end position="17"/>
    </location>
</feature>
<evidence type="ECO:0000313" key="4">
    <source>
        <dbReference type="Proteomes" id="UP000295345"/>
    </source>
</evidence>
<dbReference type="Pfam" id="PF05175">
    <property type="entry name" value="MTS"/>
    <property type="match status" value="1"/>
</dbReference>
<feature type="domain" description="Methyltransferase small" evidence="2">
    <location>
        <begin position="194"/>
        <end position="301"/>
    </location>
</feature>
<dbReference type="InterPro" id="IPR029063">
    <property type="entry name" value="SAM-dependent_MTases_sf"/>
</dbReference>
<sequence>MAPPGPELPAPEHPVPELPALEQPDPAQVVGWTEPGPGAVPVERRARWRSGSGAAPPTRVVVADDRTTAAAAHRLTRAGTALLWRGDYHNARQLLRALGRRVAAAEPPAATWPDWRRARARRAALLGRLLVPLDSAGRVALRRAPEAARACAEAWGPPDGRPAVAPLPELLGAIGAHEWRRRGVPIPALDGDRIHPHHGVFSPVRGEYVDLVAAAPLPAAALDLGSALDLGTGTGVLAAVLARRGIRHVTATDHDPRAVACARENLARLGLADRTAVHHADLYPHPAALGRTALVVCNPPWLPECPNSPLEHAVYDPDGRMLHGFLAGLAHRLVPGGEGWLLLSDLAEHLGLRTRAQLLAALDAARLRVVDRLDTRPTHRRAGETADPLHRARSAEVTSLWRLAPPP</sequence>
<dbReference type="GO" id="GO:0036009">
    <property type="term" value="F:protein-glutamine N-methyltransferase activity"/>
    <property type="evidence" value="ECO:0007669"/>
    <property type="project" value="TreeGrafter"/>
</dbReference>
<reference evidence="3 4" key="1">
    <citation type="submission" date="2019-03" db="EMBL/GenBank/DDBJ databases">
        <title>Draft genome sequences of novel Actinobacteria.</title>
        <authorList>
            <person name="Sahin N."/>
            <person name="Ay H."/>
            <person name="Saygin H."/>
        </authorList>
    </citation>
    <scope>NUCLEOTIDE SEQUENCE [LARGE SCALE GENOMIC DNA]</scope>
    <source>
        <strain evidence="3 4">DSM 41900</strain>
    </source>
</reference>
<dbReference type="SUPFAM" id="SSF53335">
    <property type="entry name" value="S-adenosyl-L-methionine-dependent methyltransferases"/>
    <property type="match status" value="1"/>
</dbReference>
<organism evidence="3 4">
    <name type="scientific">Streptomyces hainanensis</name>
    <dbReference type="NCBI Taxonomy" id="402648"/>
    <lineage>
        <taxon>Bacteria</taxon>
        <taxon>Bacillati</taxon>
        <taxon>Actinomycetota</taxon>
        <taxon>Actinomycetes</taxon>
        <taxon>Kitasatosporales</taxon>
        <taxon>Streptomycetaceae</taxon>
        <taxon>Streptomyces</taxon>
    </lineage>
</organism>
<dbReference type="AlphaFoldDB" id="A0A4R4TKG6"/>
<evidence type="ECO:0000313" key="3">
    <source>
        <dbReference type="EMBL" id="TDC75822.1"/>
    </source>
</evidence>
<dbReference type="PANTHER" id="PTHR18895">
    <property type="entry name" value="HEMK METHYLTRANSFERASE"/>
    <property type="match status" value="1"/>
</dbReference>
<evidence type="ECO:0000259" key="2">
    <source>
        <dbReference type="Pfam" id="PF05175"/>
    </source>
</evidence>
<dbReference type="InterPro" id="IPR007848">
    <property type="entry name" value="Small_mtfrase_dom"/>
</dbReference>
<dbReference type="Proteomes" id="UP000295345">
    <property type="component" value="Unassembled WGS sequence"/>
</dbReference>
<protein>
    <submittedName>
        <fullName evidence="3">Class I SAM-dependent methyltransferase</fullName>
    </submittedName>
</protein>
<proteinExistence type="predicted"/>
<dbReference type="InterPro" id="IPR050320">
    <property type="entry name" value="N5-glutamine_MTase"/>
</dbReference>
<comment type="caution">
    <text evidence="3">The sequence shown here is derived from an EMBL/GenBank/DDBJ whole genome shotgun (WGS) entry which is preliminary data.</text>
</comment>
<gene>
    <name evidence="3" type="ORF">E1283_11290</name>
</gene>
<keyword evidence="3" id="KW-0808">Transferase</keyword>
<name>A0A4R4TKG6_9ACTN</name>
<dbReference type="EMBL" id="SMKI01000093">
    <property type="protein sequence ID" value="TDC75822.1"/>
    <property type="molecule type" value="Genomic_DNA"/>
</dbReference>
<accession>A0A4R4TKG6</accession>
<keyword evidence="4" id="KW-1185">Reference proteome</keyword>
<dbReference type="OrthoDB" id="267914at2"/>
<dbReference type="CDD" id="cd02440">
    <property type="entry name" value="AdoMet_MTases"/>
    <property type="match status" value="1"/>
</dbReference>
<dbReference type="GO" id="GO:0032259">
    <property type="term" value="P:methylation"/>
    <property type="evidence" value="ECO:0007669"/>
    <property type="project" value="UniProtKB-KW"/>
</dbReference>
<dbReference type="PANTHER" id="PTHR18895:SF74">
    <property type="entry name" value="MTRF1L RELEASE FACTOR GLUTAMINE METHYLTRANSFERASE"/>
    <property type="match status" value="1"/>
</dbReference>
<evidence type="ECO:0000256" key="1">
    <source>
        <dbReference type="SAM" id="MobiDB-lite"/>
    </source>
</evidence>
<dbReference type="Gene3D" id="3.40.50.150">
    <property type="entry name" value="Vaccinia Virus protein VP39"/>
    <property type="match status" value="1"/>
</dbReference>